<name>A0AAP0NJA1_9MAGN</name>
<dbReference type="AlphaFoldDB" id="A0AAP0NJA1"/>
<evidence type="ECO:0000313" key="2">
    <source>
        <dbReference type="EMBL" id="KAK9110302.1"/>
    </source>
</evidence>
<proteinExistence type="predicted"/>
<protein>
    <recommendedName>
        <fullName evidence="1">Reverse transcriptase zinc-binding domain-containing protein</fullName>
    </recommendedName>
</protein>
<comment type="caution">
    <text evidence="2">The sequence shown here is derived from an EMBL/GenBank/DDBJ whole genome shotgun (WGS) entry which is preliminary data.</text>
</comment>
<gene>
    <name evidence="2" type="ORF">Sjap_018362</name>
</gene>
<dbReference type="Pfam" id="PF13966">
    <property type="entry name" value="zf-RVT"/>
    <property type="match status" value="1"/>
</dbReference>
<evidence type="ECO:0000259" key="1">
    <source>
        <dbReference type="Pfam" id="PF13966"/>
    </source>
</evidence>
<sequence>MEMGPVEVVHCQSCFYNLCFELSSTPFTAYRTIWKAPGTMKSRVLSWLVWKGKVNVANVLQNRCPYLYLSPSWCVLCKQDNETIDNVFLQCSVSHRIWKEMISELGLIGRTPRSLHDCLDDGEAHTLKGRRGILWLSGILALIWSIWEERNRIFHDGERTWVEIWESIKRRVALFCLDIKSLMGRAGQN</sequence>
<evidence type="ECO:0000313" key="3">
    <source>
        <dbReference type="Proteomes" id="UP001417504"/>
    </source>
</evidence>
<organism evidence="2 3">
    <name type="scientific">Stephania japonica</name>
    <dbReference type="NCBI Taxonomy" id="461633"/>
    <lineage>
        <taxon>Eukaryota</taxon>
        <taxon>Viridiplantae</taxon>
        <taxon>Streptophyta</taxon>
        <taxon>Embryophyta</taxon>
        <taxon>Tracheophyta</taxon>
        <taxon>Spermatophyta</taxon>
        <taxon>Magnoliopsida</taxon>
        <taxon>Ranunculales</taxon>
        <taxon>Menispermaceae</taxon>
        <taxon>Menispermoideae</taxon>
        <taxon>Cissampelideae</taxon>
        <taxon>Stephania</taxon>
    </lineage>
</organism>
<keyword evidence="3" id="KW-1185">Reference proteome</keyword>
<accession>A0AAP0NJA1</accession>
<dbReference type="Proteomes" id="UP001417504">
    <property type="component" value="Unassembled WGS sequence"/>
</dbReference>
<dbReference type="InterPro" id="IPR026960">
    <property type="entry name" value="RVT-Znf"/>
</dbReference>
<dbReference type="EMBL" id="JBBNAE010000007">
    <property type="protein sequence ID" value="KAK9110302.1"/>
    <property type="molecule type" value="Genomic_DNA"/>
</dbReference>
<feature type="domain" description="Reverse transcriptase zinc-binding" evidence="1">
    <location>
        <begin position="15"/>
        <end position="98"/>
    </location>
</feature>
<reference evidence="2 3" key="1">
    <citation type="submission" date="2024-01" db="EMBL/GenBank/DDBJ databases">
        <title>Genome assemblies of Stephania.</title>
        <authorList>
            <person name="Yang L."/>
        </authorList>
    </citation>
    <scope>NUCLEOTIDE SEQUENCE [LARGE SCALE GENOMIC DNA]</scope>
    <source>
        <strain evidence="2">QJT</strain>
        <tissue evidence="2">Leaf</tissue>
    </source>
</reference>